<dbReference type="Proteomes" id="UP000095284">
    <property type="component" value="Unplaced"/>
</dbReference>
<keyword evidence="6" id="KW-1185">Reference proteome</keyword>
<dbReference type="OrthoDB" id="5988132at2759"/>
<feature type="domain" description="C2H2-type" evidence="3">
    <location>
        <begin position="874"/>
        <end position="903"/>
    </location>
</feature>
<evidence type="ECO:0000256" key="2">
    <source>
        <dbReference type="SAM" id="MobiDB-lite"/>
    </source>
</evidence>
<dbReference type="GO" id="GO:0008270">
    <property type="term" value="F:zinc ion binding"/>
    <property type="evidence" value="ECO:0007669"/>
    <property type="project" value="UniProtKB-KW"/>
</dbReference>
<keyword evidence="1" id="KW-0862">Zinc</keyword>
<dbReference type="AlphaFoldDB" id="A0A1I7SEC8"/>
<name>A0A1I7SEC8_BURXY</name>
<dbReference type="SMART" id="SM00355">
    <property type="entry name" value="ZnF_C2H2"/>
    <property type="match status" value="1"/>
</dbReference>
<dbReference type="EMBL" id="CAJFDI010000001">
    <property type="protein sequence ID" value="CAD5211027.1"/>
    <property type="molecule type" value="Genomic_DNA"/>
</dbReference>
<dbReference type="eggNOG" id="ENOG502QS0X">
    <property type="taxonomic scope" value="Eukaryota"/>
</dbReference>
<sequence length="1131" mass="128620">MDGYDEHLAKDRSYVTKSRAQAALQKLGILLHIGLPICRDHQTMLDKLFSEVTVINAGRNIFPSPETGNFGTAKVIENDEEVYCFPEQQTSQSSHAFSQGSSYIPPSDGTQESRSSQCLVSNVIPPLHCARRTAPKTCEKFYEFGQAAEVSNLQPRKRFRDLTKRQRNRRSQSLFEILKVSADCMAGKDDSEQLIQTVIANNGNSQPSGSADMDELLSYSARLFYQLETRQERIALLSILTRNLPYSYIEKYIPSLSRRYYTESRRYALDSSSLSAPAKRTVTRVNKLQLNQFIDYITGPSVMIGLPFGERKGKTSTGAEILIPNTIRLFRHEQIYRNYIDYLSELGICSGAISRSTALKILNVCSANRRKSLTCIDEFIADADDGFDTIKQNLEEVGDLFEPNRLKSLDKKLMEIKQYLRGDFRLHVKNYSRVPDHCILHSLSNHQDKRFKEKCDEQGENSHEHTILCPRCEMEKQTLGEVQNTFEQLLTDARKAQDKPKITYYEDMTTDFLEAIEKIKNLKRHQVRAAHSNKVREELIGRLKPGEALIVLDFAQKVLQMRFRETQQQYFGKRGMSLHVAHVTAISPNGKLIQHSFLHVLGVEVQDGEAVVAIIRHCLENLKQNGIEKVTLRSDNAGCYHSQGTILSLPAISKQTSVHIEAYEFSEAQAGKSTADRVISTMKRRIRDFVDSGKNVLDAGDLYSALHYPKALHGVSVHAGFIKDRETPQKRKEMERYRNAIGSVTNQYSFTFSTNGLVTYRNFYKIGEGVTVMPEDYKNAEYSAFFKSEQSTDFSVVKFWTGDPDFEIPFGDFPEYEATTTTPLPPLNLAGNVEPLIEDSEGHEEVQPPSAYETRINDVEEESAIPNTAHGTLFECPEQGCGKKFIRLSNLARHIQIGKHEKNPDVVRMEDYVLQAYADKLETLDPRNTFSSITGNQNFLTVEEVDAEDKSNMVKMGWARKPKRTRHVASDAARAFVVKFFEEGKRSKRKYDPKYVAREMKIAKSPTGERLFTANERLNYKQIASMFSRLGREDASAKSSTTTSTEIEFNDELDYRTDPNFENPFDELLERVENAKETDEAGKEHLSFDISYDEPEFIACNRPNRPTQSSAEDCPNSGDDPEPPVKRKKEF</sequence>
<reference evidence="7" key="1">
    <citation type="submission" date="2016-11" db="UniProtKB">
        <authorList>
            <consortium name="WormBaseParasite"/>
        </authorList>
    </citation>
    <scope>IDENTIFICATION</scope>
</reference>
<keyword evidence="1" id="KW-0479">Metal-binding</keyword>
<evidence type="ECO:0000259" key="3">
    <source>
        <dbReference type="PROSITE" id="PS50157"/>
    </source>
</evidence>
<gene>
    <name evidence="4" type="ORF">BXYJ_LOCUS2223</name>
</gene>
<dbReference type="SMR" id="A0A1I7SEC8"/>
<dbReference type="PROSITE" id="PS50157">
    <property type="entry name" value="ZINC_FINGER_C2H2_2"/>
    <property type="match status" value="1"/>
</dbReference>
<protein>
    <submittedName>
        <fullName evidence="4">(pine wood nematode) hypothetical protein</fullName>
    </submittedName>
    <submittedName>
        <fullName evidence="7">C2H2-type domain-containing protein</fullName>
    </submittedName>
</protein>
<evidence type="ECO:0000313" key="5">
    <source>
        <dbReference type="Proteomes" id="UP000095284"/>
    </source>
</evidence>
<evidence type="ECO:0000313" key="7">
    <source>
        <dbReference type="WBParaSite" id="BXY_1138700.1"/>
    </source>
</evidence>
<keyword evidence="1" id="KW-0863">Zinc-finger</keyword>
<dbReference type="InterPro" id="IPR013087">
    <property type="entry name" value="Znf_C2H2_type"/>
</dbReference>
<dbReference type="Proteomes" id="UP000659654">
    <property type="component" value="Unassembled WGS sequence"/>
</dbReference>
<dbReference type="WBParaSite" id="BXY_1138700.1">
    <property type="protein sequence ID" value="BXY_1138700.1"/>
    <property type="gene ID" value="BXY_1138700"/>
</dbReference>
<feature type="compositionally biased region" description="Low complexity" evidence="2">
    <location>
        <begin position="93"/>
        <end position="102"/>
    </location>
</feature>
<dbReference type="Gene3D" id="3.30.160.60">
    <property type="entry name" value="Classic Zinc Finger"/>
    <property type="match status" value="1"/>
</dbReference>
<feature type="region of interest" description="Disordered" evidence="2">
    <location>
        <begin position="93"/>
        <end position="113"/>
    </location>
</feature>
<proteinExistence type="predicted"/>
<accession>A0A1I7SEC8</accession>
<organism evidence="5 7">
    <name type="scientific">Bursaphelenchus xylophilus</name>
    <name type="common">Pinewood nematode worm</name>
    <name type="synonym">Aphelenchoides xylophilus</name>
    <dbReference type="NCBI Taxonomy" id="6326"/>
    <lineage>
        <taxon>Eukaryota</taxon>
        <taxon>Metazoa</taxon>
        <taxon>Ecdysozoa</taxon>
        <taxon>Nematoda</taxon>
        <taxon>Chromadorea</taxon>
        <taxon>Rhabditida</taxon>
        <taxon>Tylenchina</taxon>
        <taxon>Tylenchomorpha</taxon>
        <taxon>Aphelenchoidea</taxon>
        <taxon>Aphelenchoididae</taxon>
        <taxon>Bursaphelenchus</taxon>
    </lineage>
</organism>
<feature type="region of interest" description="Disordered" evidence="2">
    <location>
        <begin position="1097"/>
        <end position="1131"/>
    </location>
</feature>
<dbReference type="PANTHER" id="PTHR33845:SF1">
    <property type="entry name" value="C2H2-TYPE DOMAIN-CONTAINING PROTEIN"/>
    <property type="match status" value="1"/>
</dbReference>
<dbReference type="EMBL" id="CAJFCV020000001">
    <property type="protein sequence ID" value="CAG9087495.1"/>
    <property type="molecule type" value="Genomic_DNA"/>
</dbReference>
<evidence type="ECO:0000313" key="6">
    <source>
        <dbReference type="Proteomes" id="UP000659654"/>
    </source>
</evidence>
<evidence type="ECO:0000313" key="4">
    <source>
        <dbReference type="EMBL" id="CAD5211027.1"/>
    </source>
</evidence>
<dbReference type="PROSITE" id="PS00028">
    <property type="entry name" value="ZINC_FINGER_C2H2_1"/>
    <property type="match status" value="1"/>
</dbReference>
<evidence type="ECO:0000256" key="1">
    <source>
        <dbReference type="PROSITE-ProRule" id="PRU00042"/>
    </source>
</evidence>
<dbReference type="Proteomes" id="UP000582659">
    <property type="component" value="Unassembled WGS sequence"/>
</dbReference>
<dbReference type="PANTHER" id="PTHR33845">
    <property type="entry name" value="C2H2-TYPE DOMAIN-CONTAINING PROTEIN"/>
    <property type="match status" value="1"/>
</dbReference>
<reference evidence="4" key="2">
    <citation type="submission" date="2020-09" db="EMBL/GenBank/DDBJ databases">
        <authorList>
            <person name="Kikuchi T."/>
        </authorList>
    </citation>
    <scope>NUCLEOTIDE SEQUENCE</scope>
    <source>
        <strain evidence="4">Ka4C1</strain>
    </source>
</reference>